<accession>A0A644X6F6</accession>
<dbReference type="GO" id="GO:0005886">
    <property type="term" value="C:plasma membrane"/>
    <property type="evidence" value="ECO:0007669"/>
    <property type="project" value="UniProtKB-SubCell"/>
</dbReference>
<reference evidence="9" key="1">
    <citation type="submission" date="2019-08" db="EMBL/GenBank/DDBJ databases">
        <authorList>
            <person name="Kucharzyk K."/>
            <person name="Murdoch R.W."/>
            <person name="Higgins S."/>
            <person name="Loffler F."/>
        </authorList>
    </citation>
    <scope>NUCLEOTIDE SEQUENCE</scope>
</reference>
<evidence type="ECO:0000256" key="3">
    <source>
        <dbReference type="ARBA" id="ARBA00022475"/>
    </source>
</evidence>
<keyword evidence="5 7" id="KW-1133">Transmembrane helix</keyword>
<feature type="transmembrane region" description="Helical" evidence="7">
    <location>
        <begin position="44"/>
        <end position="64"/>
    </location>
</feature>
<keyword evidence="4 7" id="KW-0812">Transmembrane</keyword>
<dbReference type="InterPro" id="IPR007353">
    <property type="entry name" value="DUF421"/>
</dbReference>
<comment type="caution">
    <text evidence="9">The sequence shown here is derived from an EMBL/GenBank/DDBJ whole genome shotgun (WGS) entry which is preliminary data.</text>
</comment>
<name>A0A644X6F6_9ZZZZ</name>
<evidence type="ECO:0000259" key="8">
    <source>
        <dbReference type="Pfam" id="PF04239"/>
    </source>
</evidence>
<dbReference type="InterPro" id="IPR023090">
    <property type="entry name" value="UPF0702_alpha/beta_dom_sf"/>
</dbReference>
<dbReference type="EMBL" id="VSSQ01001869">
    <property type="protein sequence ID" value="MPM11715.1"/>
    <property type="molecule type" value="Genomic_DNA"/>
</dbReference>
<evidence type="ECO:0000256" key="1">
    <source>
        <dbReference type="ARBA" id="ARBA00004651"/>
    </source>
</evidence>
<feature type="transmembrane region" description="Helical" evidence="7">
    <location>
        <begin position="13"/>
        <end position="32"/>
    </location>
</feature>
<protein>
    <recommendedName>
        <fullName evidence="8">YetF C-terminal domain-containing protein</fullName>
    </recommendedName>
</protein>
<comment type="similarity">
    <text evidence="2">Belongs to the UPF0702 family.</text>
</comment>
<keyword evidence="6 7" id="KW-0472">Membrane</keyword>
<evidence type="ECO:0000313" key="9">
    <source>
        <dbReference type="EMBL" id="MPM11715.1"/>
    </source>
</evidence>
<evidence type="ECO:0000256" key="7">
    <source>
        <dbReference type="SAM" id="Phobius"/>
    </source>
</evidence>
<feature type="domain" description="YetF C-terminal" evidence="8">
    <location>
        <begin position="94"/>
        <end position="221"/>
    </location>
</feature>
<feature type="transmembrane region" description="Helical" evidence="7">
    <location>
        <begin position="70"/>
        <end position="90"/>
    </location>
</feature>
<proteinExistence type="inferred from homology"/>
<comment type="subcellular location">
    <subcellularLocation>
        <location evidence="1">Cell membrane</location>
        <topology evidence="1">Multi-pass membrane protein</topology>
    </subcellularLocation>
</comment>
<organism evidence="9">
    <name type="scientific">bioreactor metagenome</name>
    <dbReference type="NCBI Taxonomy" id="1076179"/>
    <lineage>
        <taxon>unclassified sequences</taxon>
        <taxon>metagenomes</taxon>
        <taxon>ecological metagenomes</taxon>
    </lineage>
</organism>
<evidence type="ECO:0000256" key="6">
    <source>
        <dbReference type="ARBA" id="ARBA00023136"/>
    </source>
</evidence>
<dbReference type="PANTHER" id="PTHR34582">
    <property type="entry name" value="UPF0702 TRANSMEMBRANE PROTEIN YCAP"/>
    <property type="match status" value="1"/>
</dbReference>
<dbReference type="Pfam" id="PF04239">
    <property type="entry name" value="DUF421"/>
    <property type="match status" value="1"/>
</dbReference>
<dbReference type="AlphaFoldDB" id="A0A644X6F6"/>
<evidence type="ECO:0000256" key="4">
    <source>
        <dbReference type="ARBA" id="ARBA00022692"/>
    </source>
</evidence>
<evidence type="ECO:0000256" key="5">
    <source>
        <dbReference type="ARBA" id="ARBA00022989"/>
    </source>
</evidence>
<keyword evidence="3" id="KW-1003">Cell membrane</keyword>
<sequence>MTWNNFWFGAKELPFWAFAIRAVILYAFLILATRFMRQRQIAILAGHNYLVAAGIVSLAAVRMVNPETSLLSGIAIVLVYAAVNVFISFLDVKFPRKVDRHSTVLIENGQLIRKNLMDARITIDNLMGQLRIKNVFSFSEIDIAIVEPTGKINVVKKAKGLPVTREQMNMPYKNISFPTVLIYDGKIQSENLNSIGHDQIWLDGKIKEKGFMQAKDVFLAVLEGDGTVYVSV</sequence>
<dbReference type="PANTHER" id="PTHR34582:SF6">
    <property type="entry name" value="UPF0702 TRANSMEMBRANE PROTEIN YCAP"/>
    <property type="match status" value="1"/>
</dbReference>
<evidence type="ECO:0000256" key="2">
    <source>
        <dbReference type="ARBA" id="ARBA00006448"/>
    </source>
</evidence>
<dbReference type="Gene3D" id="3.30.240.20">
    <property type="entry name" value="bsu07140 like domains"/>
    <property type="match status" value="2"/>
</dbReference>
<gene>
    <name evidence="9" type="ORF">SDC9_58065</name>
</gene>